<dbReference type="Pfam" id="PF01803">
    <property type="entry name" value="LIM_bind"/>
    <property type="match status" value="1"/>
</dbReference>
<feature type="compositionally biased region" description="Acidic residues" evidence="2">
    <location>
        <begin position="518"/>
        <end position="534"/>
    </location>
</feature>
<dbReference type="GO" id="GO:0005634">
    <property type="term" value="C:nucleus"/>
    <property type="evidence" value="ECO:0000318"/>
    <property type="project" value="GO_Central"/>
</dbReference>
<dbReference type="InterPro" id="IPR029005">
    <property type="entry name" value="LIM-bd/SEUSS"/>
</dbReference>
<keyword evidence="5" id="KW-1185">Reference proteome</keyword>
<feature type="compositionally biased region" description="Low complexity" evidence="2">
    <location>
        <begin position="223"/>
        <end position="238"/>
    </location>
</feature>
<feature type="region of interest" description="Disordered" evidence="2">
    <location>
        <begin position="125"/>
        <end position="238"/>
    </location>
</feature>
<reference evidence="4" key="3">
    <citation type="submission" date="2020-12" db="UniProtKB">
        <authorList>
            <consortium name="EnsemblPlants"/>
        </authorList>
    </citation>
    <scope>IDENTIFICATION</scope>
</reference>
<evidence type="ECO:0000313" key="3">
    <source>
        <dbReference type="EMBL" id="PNR27583.1"/>
    </source>
</evidence>
<reference evidence="3 5" key="2">
    <citation type="journal article" date="2018" name="Plant J.">
        <title>The Physcomitrella patens chromosome-scale assembly reveals moss genome structure and evolution.</title>
        <authorList>
            <person name="Lang D."/>
            <person name="Ullrich K.K."/>
            <person name="Murat F."/>
            <person name="Fuchs J."/>
            <person name="Jenkins J."/>
            <person name="Haas F.B."/>
            <person name="Piednoel M."/>
            <person name="Gundlach H."/>
            <person name="Van Bel M."/>
            <person name="Meyberg R."/>
            <person name="Vives C."/>
            <person name="Morata J."/>
            <person name="Symeonidi A."/>
            <person name="Hiss M."/>
            <person name="Muchero W."/>
            <person name="Kamisugi Y."/>
            <person name="Saleh O."/>
            <person name="Blanc G."/>
            <person name="Decker E.L."/>
            <person name="van Gessel N."/>
            <person name="Grimwood J."/>
            <person name="Hayes R.D."/>
            <person name="Graham S.W."/>
            <person name="Gunter L.E."/>
            <person name="McDaniel S.F."/>
            <person name="Hoernstein S.N.W."/>
            <person name="Larsson A."/>
            <person name="Li F.W."/>
            <person name="Perroud P.F."/>
            <person name="Phillips J."/>
            <person name="Ranjan P."/>
            <person name="Rokshar D.S."/>
            <person name="Rothfels C.J."/>
            <person name="Schneider L."/>
            <person name="Shu S."/>
            <person name="Stevenson D.W."/>
            <person name="Thummler F."/>
            <person name="Tillich M."/>
            <person name="Villarreal Aguilar J.C."/>
            <person name="Widiez T."/>
            <person name="Wong G.K."/>
            <person name="Wymore A."/>
            <person name="Zhang Y."/>
            <person name="Zimmer A.D."/>
            <person name="Quatrano R.S."/>
            <person name="Mayer K.F.X."/>
            <person name="Goodstein D."/>
            <person name="Casacuberta J.M."/>
            <person name="Vandepoele K."/>
            <person name="Reski R."/>
            <person name="Cuming A.C."/>
            <person name="Tuskan G.A."/>
            <person name="Maumus F."/>
            <person name="Salse J."/>
            <person name="Schmutz J."/>
            <person name="Rensing S.A."/>
        </authorList>
    </citation>
    <scope>NUCLEOTIDE SEQUENCE [LARGE SCALE GENOMIC DNA]</scope>
    <source>
        <strain evidence="4 5">cv. Gransden 2004</strain>
    </source>
</reference>
<dbReference type="AlphaFoldDB" id="A0A2K1IE84"/>
<feature type="compositionally biased region" description="Gly residues" evidence="2">
    <location>
        <begin position="182"/>
        <end position="222"/>
    </location>
</feature>
<reference evidence="3 5" key="1">
    <citation type="journal article" date="2008" name="Science">
        <title>The Physcomitrella genome reveals evolutionary insights into the conquest of land by plants.</title>
        <authorList>
            <person name="Rensing S."/>
            <person name="Lang D."/>
            <person name="Zimmer A."/>
            <person name="Terry A."/>
            <person name="Salamov A."/>
            <person name="Shapiro H."/>
            <person name="Nishiyama T."/>
            <person name="Perroud P.-F."/>
            <person name="Lindquist E."/>
            <person name="Kamisugi Y."/>
            <person name="Tanahashi T."/>
            <person name="Sakakibara K."/>
            <person name="Fujita T."/>
            <person name="Oishi K."/>
            <person name="Shin-I T."/>
            <person name="Kuroki Y."/>
            <person name="Toyoda A."/>
            <person name="Suzuki Y."/>
            <person name="Hashimoto A."/>
            <person name="Yamaguchi K."/>
            <person name="Sugano A."/>
            <person name="Kohara Y."/>
            <person name="Fujiyama A."/>
            <person name="Anterola A."/>
            <person name="Aoki S."/>
            <person name="Ashton N."/>
            <person name="Barbazuk W.B."/>
            <person name="Barker E."/>
            <person name="Bennetzen J."/>
            <person name="Bezanilla M."/>
            <person name="Blankenship R."/>
            <person name="Cho S.H."/>
            <person name="Dutcher S."/>
            <person name="Estelle M."/>
            <person name="Fawcett J.A."/>
            <person name="Gundlach H."/>
            <person name="Hanada K."/>
            <person name="Heyl A."/>
            <person name="Hicks K.A."/>
            <person name="Hugh J."/>
            <person name="Lohr M."/>
            <person name="Mayer K."/>
            <person name="Melkozernov A."/>
            <person name="Murata T."/>
            <person name="Nelson D."/>
            <person name="Pils B."/>
            <person name="Prigge M."/>
            <person name="Reiss B."/>
            <person name="Renner T."/>
            <person name="Rombauts S."/>
            <person name="Rushton P."/>
            <person name="Sanderfoot A."/>
            <person name="Schween G."/>
            <person name="Shiu S.-H."/>
            <person name="Stueber K."/>
            <person name="Theodoulou F.L."/>
            <person name="Tu H."/>
            <person name="Van de Peer Y."/>
            <person name="Verrier P.J."/>
            <person name="Waters E."/>
            <person name="Wood A."/>
            <person name="Yang L."/>
            <person name="Cove D."/>
            <person name="Cuming A."/>
            <person name="Hasebe M."/>
            <person name="Lucas S."/>
            <person name="Mishler D.B."/>
            <person name="Reski R."/>
            <person name="Grigoriev I."/>
            <person name="Quatrano R.S."/>
            <person name="Boore J.L."/>
        </authorList>
    </citation>
    <scope>NUCLEOTIDE SEQUENCE [LARGE SCALE GENOMIC DNA]</scope>
    <source>
        <strain evidence="4 5">cv. Gransden 2004</strain>
    </source>
</reference>
<name>A0A2K1IE84_PHYPA</name>
<dbReference type="Gramene" id="Pp3c25_7960V3.1">
    <property type="protein sequence ID" value="Pp3c25_7960V3.1"/>
    <property type="gene ID" value="Pp3c25_7960"/>
</dbReference>
<keyword evidence="1" id="KW-0175">Coiled coil</keyword>
<dbReference type="EMBL" id="ABEU02000025">
    <property type="protein sequence ID" value="PNR27583.1"/>
    <property type="molecule type" value="Genomic_DNA"/>
</dbReference>
<dbReference type="GO" id="GO:0005667">
    <property type="term" value="C:transcription regulator complex"/>
    <property type="evidence" value="ECO:0000318"/>
    <property type="project" value="GO_Central"/>
</dbReference>
<proteinExistence type="predicted"/>
<dbReference type="GO" id="GO:0000122">
    <property type="term" value="P:negative regulation of transcription by RNA polymerase II"/>
    <property type="evidence" value="ECO:0000318"/>
    <property type="project" value="GO_Central"/>
</dbReference>
<dbReference type="FunCoup" id="A0A2K1IE84">
    <property type="interactions" value="1384"/>
</dbReference>
<gene>
    <name evidence="3" type="ORF">PHYPA_029735</name>
</gene>
<organism evidence="3">
    <name type="scientific">Physcomitrium patens</name>
    <name type="common">Spreading-leaved earth moss</name>
    <name type="synonym">Physcomitrella patens</name>
    <dbReference type="NCBI Taxonomy" id="3218"/>
    <lineage>
        <taxon>Eukaryota</taxon>
        <taxon>Viridiplantae</taxon>
        <taxon>Streptophyta</taxon>
        <taxon>Embryophyta</taxon>
        <taxon>Bryophyta</taxon>
        <taxon>Bryophytina</taxon>
        <taxon>Bryopsida</taxon>
        <taxon>Funariidae</taxon>
        <taxon>Funariales</taxon>
        <taxon>Funariaceae</taxon>
        <taxon>Physcomitrium</taxon>
    </lineage>
</organism>
<feature type="coiled-coil region" evidence="1">
    <location>
        <begin position="331"/>
        <end position="358"/>
    </location>
</feature>
<dbReference type="PaxDb" id="3218-PP1S50_192V6.1"/>
<feature type="compositionally biased region" description="Polar residues" evidence="2">
    <location>
        <begin position="125"/>
        <end position="151"/>
    </location>
</feature>
<protein>
    <submittedName>
        <fullName evidence="3 4">Uncharacterized protein</fullName>
    </submittedName>
</protein>
<feature type="region of interest" description="Disordered" evidence="2">
    <location>
        <begin position="602"/>
        <end position="623"/>
    </location>
</feature>
<dbReference type="EnsemblPlants" id="Pp3c25_7960V3.1">
    <property type="protein sequence ID" value="Pp3c25_7960V3.1"/>
    <property type="gene ID" value="Pp3c25_7960"/>
</dbReference>
<feature type="compositionally biased region" description="Polar residues" evidence="2">
    <location>
        <begin position="602"/>
        <end position="616"/>
    </location>
</feature>
<feature type="compositionally biased region" description="Low complexity" evidence="2">
    <location>
        <begin position="162"/>
        <end position="181"/>
    </location>
</feature>
<dbReference type="Proteomes" id="UP000006727">
    <property type="component" value="Chromosome 25"/>
</dbReference>
<dbReference type="GO" id="GO:0003712">
    <property type="term" value="F:transcription coregulator activity"/>
    <property type="evidence" value="ECO:0000318"/>
    <property type="project" value="GO_Central"/>
</dbReference>
<sequence length="882" mass="91611">MAGAHAHTVSAPSLVRSGNVLLGNHGGSGLSQPILSSLAARRSQFGGVNMLAGYPSNGLLNGVSNAGLTGIAQSLGGSVGVSSLVTGSNSELLDLQRGSLGASEGMAVSGLGGMGLPASPASITSTIGNSMANQQGSSGLARMEQQQQARSGTPPLAATTALSQLSQSMQSMQQERGVQGSQHGGGGQQSGGFPGQVGGSGSQVVSGGGSQQSMVLGGGVGHGSSMQGKAGGVASQQGVSGVKADAQYSGHSLQNQQGQQQLMRPKLEVETEMELDQKAMQQLRSGNNVGGTAEMQLQEALQRQQSKQIQAHLSVLQQQRVLQGLSEQHVRDMTSIQLQQLQQQQVQMQQQQANLLQSSGARKHEDVEAGVCGRRVMQYLYHQRHRPPDNNIAFWRNFVGEYFAANARKRWCVSQYGSGGRQPTGIFPQDVWHCEICGTNPGRGFETTVEVLPRLMKMNMKDLIDHSRDNGYGPMASLHKFPRRSDGSSRSMLRIAQVRALQEQQQEQEQEQRGQHEEQEEQQEQEEEQQQEELELQSLLAETNTRGLSGLQEHFEEENEVDGQGAEGLEEAISGGAEADPLSSFFESNSLAALQTSLQDSLESGGSVASHQSNGQNGVGGSLQTQQHVRQQQLSLCRGGGVGGSVQASGSNLMSSYGNGFPSVSGGGVSAYSRGDSCVQQNMDGGSVVQQQQQAQGKHHGSSSGVHQLLQEMMMNQQVSQNQVALRQGVGVGGNPGNGMVGNLSESLGGNVGLSGDMVGVGGSNNVHNLGAIVSSQVGMNRNSGEGVVGSGNSVGIGGVGSSGAHPGVGSHSARGMGGGARGNGVGGLSGLMGHMNAHNARLNLAAAVAQQQQQHNRLQELGGSSMLGGLGMAGSFGGLFN</sequence>
<accession>A0A2K1IE84</accession>
<evidence type="ECO:0000313" key="5">
    <source>
        <dbReference type="Proteomes" id="UP000006727"/>
    </source>
</evidence>
<feature type="region of interest" description="Disordered" evidence="2">
    <location>
        <begin position="469"/>
        <end position="534"/>
    </location>
</feature>
<dbReference type="GO" id="GO:0045944">
    <property type="term" value="P:positive regulation of transcription by RNA polymerase II"/>
    <property type="evidence" value="ECO:0000318"/>
    <property type="project" value="GO_Central"/>
</dbReference>
<dbReference type="InParanoid" id="A0A2K1IE84"/>
<dbReference type="PANTHER" id="PTHR10378">
    <property type="entry name" value="LIM DOMAIN-BINDING PROTEIN"/>
    <property type="match status" value="1"/>
</dbReference>
<evidence type="ECO:0000313" key="4">
    <source>
        <dbReference type="EnsemblPlants" id="Pp3c25_7960V3.1"/>
    </source>
</evidence>
<evidence type="ECO:0000256" key="1">
    <source>
        <dbReference type="SAM" id="Coils"/>
    </source>
</evidence>
<evidence type="ECO:0000256" key="2">
    <source>
        <dbReference type="SAM" id="MobiDB-lite"/>
    </source>
</evidence>